<feature type="transmembrane region" description="Helical" evidence="2">
    <location>
        <begin position="108"/>
        <end position="126"/>
    </location>
</feature>
<evidence type="ECO:0000313" key="3">
    <source>
        <dbReference type="EMBL" id="MBK1632302.1"/>
    </source>
</evidence>
<feature type="transmembrane region" description="Helical" evidence="2">
    <location>
        <begin position="48"/>
        <end position="66"/>
    </location>
</feature>
<protein>
    <submittedName>
        <fullName evidence="3">Uncharacterized protein</fullName>
    </submittedName>
</protein>
<feature type="transmembrane region" description="Helical" evidence="2">
    <location>
        <begin position="169"/>
        <end position="194"/>
    </location>
</feature>
<feature type="transmembrane region" description="Helical" evidence="2">
    <location>
        <begin position="17"/>
        <end position="36"/>
    </location>
</feature>
<comment type="caution">
    <text evidence="3">The sequence shown here is derived from an EMBL/GenBank/DDBJ whole genome shotgun (WGS) entry which is preliminary data.</text>
</comment>
<name>A0ABS1CK50_9GAMM</name>
<dbReference type="EMBL" id="NRRV01000044">
    <property type="protein sequence ID" value="MBK1632302.1"/>
    <property type="molecule type" value="Genomic_DNA"/>
</dbReference>
<proteinExistence type="predicted"/>
<keyword evidence="2" id="KW-0812">Transmembrane</keyword>
<gene>
    <name evidence="3" type="ORF">CKO31_16470</name>
</gene>
<keyword evidence="4" id="KW-1185">Reference proteome</keyword>
<evidence type="ECO:0000256" key="2">
    <source>
        <dbReference type="SAM" id="Phobius"/>
    </source>
</evidence>
<reference evidence="3 4" key="1">
    <citation type="journal article" date="2020" name="Microorganisms">
        <title>Osmotic Adaptation and Compatible Solute Biosynthesis of Phototrophic Bacteria as Revealed from Genome Analyses.</title>
        <authorList>
            <person name="Imhoff J.F."/>
            <person name="Rahn T."/>
            <person name="Kunzel S."/>
            <person name="Keller A."/>
            <person name="Neulinger S.C."/>
        </authorList>
    </citation>
    <scope>NUCLEOTIDE SEQUENCE [LARGE SCALE GENOMIC DNA]</scope>
    <source>
        <strain evidence="3 4">DSM 6210</strain>
    </source>
</reference>
<keyword evidence="2" id="KW-1133">Transmembrane helix</keyword>
<feature type="transmembrane region" description="Helical" evidence="2">
    <location>
        <begin position="78"/>
        <end position="96"/>
    </location>
</feature>
<dbReference type="RefSeq" id="WP_200239754.1">
    <property type="nucleotide sequence ID" value="NZ_NRRV01000044.1"/>
</dbReference>
<feature type="region of interest" description="Disordered" evidence="1">
    <location>
        <begin position="199"/>
        <end position="239"/>
    </location>
</feature>
<feature type="transmembrane region" description="Helical" evidence="2">
    <location>
        <begin position="133"/>
        <end position="149"/>
    </location>
</feature>
<organism evidence="3 4">
    <name type="scientific">Thiohalocapsa halophila</name>
    <dbReference type="NCBI Taxonomy" id="69359"/>
    <lineage>
        <taxon>Bacteria</taxon>
        <taxon>Pseudomonadati</taxon>
        <taxon>Pseudomonadota</taxon>
        <taxon>Gammaproteobacteria</taxon>
        <taxon>Chromatiales</taxon>
        <taxon>Chromatiaceae</taxon>
        <taxon>Thiohalocapsa</taxon>
    </lineage>
</organism>
<accession>A0ABS1CK50</accession>
<feature type="compositionally biased region" description="Low complexity" evidence="1">
    <location>
        <begin position="213"/>
        <end position="239"/>
    </location>
</feature>
<dbReference type="Proteomes" id="UP000748752">
    <property type="component" value="Unassembled WGS sequence"/>
</dbReference>
<evidence type="ECO:0000256" key="1">
    <source>
        <dbReference type="SAM" id="MobiDB-lite"/>
    </source>
</evidence>
<keyword evidence="2" id="KW-0472">Membrane</keyword>
<sequence>MSDVTTSATQSRIQNPLILTVIPLLILFAAAVVLFRMSVDDMAGTYKYWEIFVPAVAVLSLFSGWHQCQMLGQDRIWYVLRQFIHWGAVIAVLYLFHIAGFRELLNDQQYTVILLGILAVATLLEAIQMDYKLVLFSLFIAFCAYVLFMPEGNPGLMMLGNLFGIDEPASHPVTVVGILGVIGFILSLGVHWLIPRDRSARKADRSKQKPPATGQTRSAPSSSSQPSSSTSAATPAGAA</sequence>
<evidence type="ECO:0000313" key="4">
    <source>
        <dbReference type="Proteomes" id="UP000748752"/>
    </source>
</evidence>